<dbReference type="GO" id="GO:0005829">
    <property type="term" value="C:cytosol"/>
    <property type="evidence" value="ECO:0007669"/>
    <property type="project" value="TreeGrafter"/>
</dbReference>
<evidence type="ECO:0000259" key="4">
    <source>
        <dbReference type="PROSITE" id="PS51006"/>
    </source>
</evidence>
<comment type="caution">
    <text evidence="5">The sequence shown here is derived from an EMBL/GenBank/DDBJ whole genome shotgun (WGS) entry which is preliminary data.</text>
</comment>
<dbReference type="SUPFAM" id="SSF53335">
    <property type="entry name" value="S-adenosyl-L-methionine-dependent methyltransferases"/>
    <property type="match status" value="1"/>
</dbReference>
<dbReference type="GO" id="GO:0004766">
    <property type="term" value="F:spermidine synthase activity"/>
    <property type="evidence" value="ECO:0007669"/>
    <property type="project" value="TreeGrafter"/>
</dbReference>
<dbReference type="EMBL" id="SGPL01000732">
    <property type="protein sequence ID" value="THH07996.1"/>
    <property type="molecule type" value="Genomic_DNA"/>
</dbReference>
<dbReference type="PANTHER" id="PTHR11558">
    <property type="entry name" value="SPERMIDINE/SPERMINE SYNTHASE"/>
    <property type="match status" value="1"/>
</dbReference>
<protein>
    <recommendedName>
        <fullName evidence="4">PABS domain-containing protein</fullName>
    </recommendedName>
</protein>
<dbReference type="InterPro" id="IPR030374">
    <property type="entry name" value="PABS"/>
</dbReference>
<name>A0A4S4L8P3_9AGAM</name>
<dbReference type="Pfam" id="PF01564">
    <property type="entry name" value="Spermine_synth"/>
    <property type="match status" value="1"/>
</dbReference>
<dbReference type="Gene3D" id="3.40.50.150">
    <property type="entry name" value="Vaccinia Virus protein VP39"/>
    <property type="match status" value="1"/>
</dbReference>
<dbReference type="InterPro" id="IPR001045">
    <property type="entry name" value="Spermi_synthase"/>
</dbReference>
<dbReference type="PROSITE" id="PS51006">
    <property type="entry name" value="PABS_2"/>
    <property type="match status" value="1"/>
</dbReference>
<dbReference type="AlphaFoldDB" id="A0A4S4L8P3"/>
<dbReference type="Proteomes" id="UP000310158">
    <property type="component" value="Unassembled WGS sequence"/>
</dbReference>
<dbReference type="InterPro" id="IPR029063">
    <property type="entry name" value="SAM-dependent_MTases_sf"/>
</dbReference>
<comment type="caution">
    <text evidence="3">Lacks conserved residue(s) required for the propagation of feature annotation.</text>
</comment>
<dbReference type="PANTHER" id="PTHR11558:SF11">
    <property type="entry name" value="SPERMIDINE SYNTHASE"/>
    <property type="match status" value="1"/>
</dbReference>
<keyword evidence="6" id="KW-1185">Reference proteome</keyword>
<comment type="similarity">
    <text evidence="1">Belongs to the spermidine/spermine synthase family.</text>
</comment>
<feature type="domain" description="PABS" evidence="4">
    <location>
        <begin position="42"/>
        <end position="97"/>
    </location>
</feature>
<keyword evidence="2 3" id="KW-0808">Transferase</keyword>
<dbReference type="GO" id="GO:0008295">
    <property type="term" value="P:spermidine biosynthetic process"/>
    <property type="evidence" value="ECO:0007669"/>
    <property type="project" value="TreeGrafter"/>
</dbReference>
<gene>
    <name evidence="5" type="ORF">EW146_g9136</name>
</gene>
<proteinExistence type="inferred from homology"/>
<evidence type="ECO:0000256" key="3">
    <source>
        <dbReference type="PROSITE-ProRule" id="PRU00354"/>
    </source>
</evidence>
<evidence type="ECO:0000313" key="6">
    <source>
        <dbReference type="Proteomes" id="UP000310158"/>
    </source>
</evidence>
<accession>A0A4S4L8P3</accession>
<evidence type="ECO:0000313" key="5">
    <source>
        <dbReference type="EMBL" id="THH07996.1"/>
    </source>
</evidence>
<keyword evidence="3" id="KW-0620">Polyamine biosynthesis</keyword>
<evidence type="ECO:0000256" key="1">
    <source>
        <dbReference type="ARBA" id="ARBA00007867"/>
    </source>
</evidence>
<organism evidence="5 6">
    <name type="scientific">Bondarzewia mesenterica</name>
    <dbReference type="NCBI Taxonomy" id="1095465"/>
    <lineage>
        <taxon>Eukaryota</taxon>
        <taxon>Fungi</taxon>
        <taxon>Dikarya</taxon>
        <taxon>Basidiomycota</taxon>
        <taxon>Agaricomycotina</taxon>
        <taxon>Agaricomycetes</taxon>
        <taxon>Russulales</taxon>
        <taxon>Bondarzewiaceae</taxon>
        <taxon>Bondarzewia</taxon>
    </lineage>
</organism>
<dbReference type="OrthoDB" id="3269050at2759"/>
<evidence type="ECO:0000256" key="2">
    <source>
        <dbReference type="ARBA" id="ARBA00022679"/>
    </source>
</evidence>
<sequence length="209" mass="24275">MQNHNRWRYTHKDEQEALVALRLIKNGPLSMEFGDDVEDEFGDGGVVREVLKHDTVEEVVLCDIDEAVVRVSKQFLPHISSLLASPKINYFIGDGFKGRSSRTSPRGVLRCHRAACGDAGVLNRDVHLENFLVVSHHDINDTATPRWPMMMLDFAQCRLRREDEDDREWKREKWSTDEEGAIGYPLKQRFGWEYRPTWKYMVEADDTPI</sequence>
<reference evidence="5 6" key="1">
    <citation type="submission" date="2019-02" db="EMBL/GenBank/DDBJ databases">
        <title>Genome sequencing of the rare red list fungi Bondarzewia mesenterica.</title>
        <authorList>
            <person name="Buettner E."/>
            <person name="Kellner H."/>
        </authorList>
    </citation>
    <scope>NUCLEOTIDE SEQUENCE [LARGE SCALE GENOMIC DNA]</scope>
    <source>
        <strain evidence="5 6">DSM 108281</strain>
    </source>
</reference>